<dbReference type="AlphaFoldDB" id="A0AAV3PMB7"/>
<dbReference type="Proteomes" id="UP001454036">
    <property type="component" value="Unassembled WGS sequence"/>
</dbReference>
<gene>
    <name evidence="1" type="ORF">LIER_10897</name>
</gene>
<accession>A0AAV3PMB7</accession>
<comment type="caution">
    <text evidence="1">The sequence shown here is derived from an EMBL/GenBank/DDBJ whole genome shotgun (WGS) entry which is preliminary data.</text>
</comment>
<name>A0AAV3PMB7_LITER</name>
<evidence type="ECO:0000313" key="2">
    <source>
        <dbReference type="Proteomes" id="UP001454036"/>
    </source>
</evidence>
<keyword evidence="2" id="KW-1185">Reference proteome</keyword>
<proteinExistence type="predicted"/>
<protein>
    <submittedName>
        <fullName evidence="1">Uncharacterized protein</fullName>
    </submittedName>
</protein>
<organism evidence="1 2">
    <name type="scientific">Lithospermum erythrorhizon</name>
    <name type="common">Purple gromwell</name>
    <name type="synonym">Lithospermum officinale var. erythrorhizon</name>
    <dbReference type="NCBI Taxonomy" id="34254"/>
    <lineage>
        <taxon>Eukaryota</taxon>
        <taxon>Viridiplantae</taxon>
        <taxon>Streptophyta</taxon>
        <taxon>Embryophyta</taxon>
        <taxon>Tracheophyta</taxon>
        <taxon>Spermatophyta</taxon>
        <taxon>Magnoliopsida</taxon>
        <taxon>eudicotyledons</taxon>
        <taxon>Gunneridae</taxon>
        <taxon>Pentapetalae</taxon>
        <taxon>asterids</taxon>
        <taxon>lamiids</taxon>
        <taxon>Boraginales</taxon>
        <taxon>Boraginaceae</taxon>
        <taxon>Boraginoideae</taxon>
        <taxon>Lithospermeae</taxon>
        <taxon>Lithospermum</taxon>
    </lineage>
</organism>
<evidence type="ECO:0000313" key="1">
    <source>
        <dbReference type="EMBL" id="GAA0152408.1"/>
    </source>
</evidence>
<sequence length="90" mass="10200">MCTEFTFGGILRWATSRKVSEALELGGDSSMTSFWFSEAMARRMDSPISGGNQQVEMRVRVERFLYYWFGHGSGWGGSACCVLKPRCMRL</sequence>
<reference evidence="1 2" key="1">
    <citation type="submission" date="2024-01" db="EMBL/GenBank/DDBJ databases">
        <title>The complete chloroplast genome sequence of Lithospermum erythrorhizon: insights into the phylogenetic relationship among Boraginaceae species and the maternal lineages of purple gromwells.</title>
        <authorList>
            <person name="Okada T."/>
            <person name="Watanabe K."/>
        </authorList>
    </citation>
    <scope>NUCLEOTIDE SEQUENCE [LARGE SCALE GENOMIC DNA]</scope>
</reference>
<dbReference type="EMBL" id="BAABME010001979">
    <property type="protein sequence ID" value="GAA0152408.1"/>
    <property type="molecule type" value="Genomic_DNA"/>
</dbReference>